<proteinExistence type="inferred from homology"/>
<dbReference type="InterPro" id="IPR015422">
    <property type="entry name" value="PyrdxlP-dep_Trfase_small"/>
</dbReference>
<dbReference type="EC" id="4.4.1.2" evidence="4"/>
<dbReference type="Gene3D" id="3.40.640.10">
    <property type="entry name" value="Type I PLP-dependent aspartate aminotransferase-like (Major domain)"/>
    <property type="match status" value="1"/>
</dbReference>
<comment type="similarity">
    <text evidence="9">Belongs to the trans-sulfuration enzymes family.</text>
</comment>
<dbReference type="PANTHER" id="PTHR11808">
    <property type="entry name" value="TRANS-SULFURATION ENZYME FAMILY MEMBER"/>
    <property type="match status" value="1"/>
</dbReference>
<protein>
    <recommendedName>
        <fullName evidence="4">homocysteine desulfhydrase</fullName>
        <ecNumber evidence="4">4.4.1.2</ecNumber>
    </recommendedName>
    <alternativeName>
        <fullName evidence="5">Homocysteine desulfhydrase</fullName>
    </alternativeName>
</protein>
<dbReference type="Proteomes" id="UP000234384">
    <property type="component" value="Unassembled WGS sequence"/>
</dbReference>
<dbReference type="AlphaFoldDB" id="A0A2I1JVZ3"/>
<comment type="catalytic activity">
    <reaction evidence="7">
        <text>L-methionine + H2O = methanethiol + 2-oxobutanoate + NH4(+)</text>
        <dbReference type="Rhea" id="RHEA:23800"/>
        <dbReference type="ChEBI" id="CHEBI:15377"/>
        <dbReference type="ChEBI" id="CHEBI:16007"/>
        <dbReference type="ChEBI" id="CHEBI:16763"/>
        <dbReference type="ChEBI" id="CHEBI:28938"/>
        <dbReference type="ChEBI" id="CHEBI:57844"/>
        <dbReference type="EC" id="4.4.1.11"/>
    </reaction>
    <physiologicalReaction direction="left-to-right" evidence="7">
        <dbReference type="Rhea" id="RHEA:23801"/>
    </physiologicalReaction>
</comment>
<dbReference type="SUPFAM" id="SSF53383">
    <property type="entry name" value="PLP-dependent transferases"/>
    <property type="match status" value="1"/>
</dbReference>
<evidence type="ECO:0000256" key="1">
    <source>
        <dbReference type="ARBA" id="ARBA00001933"/>
    </source>
</evidence>
<dbReference type="GO" id="GO:0018826">
    <property type="term" value="F:methionine gamma-lyase activity"/>
    <property type="evidence" value="ECO:0007669"/>
    <property type="project" value="UniProtKB-EC"/>
</dbReference>
<dbReference type="PANTHER" id="PTHR11808:SF50">
    <property type="entry name" value="CYSTATHIONINE BETA-LYASE"/>
    <property type="match status" value="1"/>
</dbReference>
<comment type="catalytic activity">
    <reaction evidence="6">
        <text>L-homocysteine + H2O = 2-oxobutanoate + hydrogen sulfide + NH4(+) + H(+)</text>
        <dbReference type="Rhea" id="RHEA:14501"/>
        <dbReference type="ChEBI" id="CHEBI:15377"/>
        <dbReference type="ChEBI" id="CHEBI:15378"/>
        <dbReference type="ChEBI" id="CHEBI:16763"/>
        <dbReference type="ChEBI" id="CHEBI:28938"/>
        <dbReference type="ChEBI" id="CHEBI:29919"/>
        <dbReference type="ChEBI" id="CHEBI:58199"/>
        <dbReference type="EC" id="4.4.1.2"/>
    </reaction>
    <physiologicalReaction direction="left-to-right" evidence="6">
        <dbReference type="Rhea" id="RHEA:14502"/>
    </physiologicalReaction>
</comment>
<evidence type="ECO:0000256" key="8">
    <source>
        <dbReference type="PIRSR" id="PIRSR001434-2"/>
    </source>
</evidence>
<evidence type="ECO:0000256" key="9">
    <source>
        <dbReference type="RuleBase" id="RU362118"/>
    </source>
</evidence>
<dbReference type="GO" id="GO:0047982">
    <property type="term" value="F:homocysteine desulfhydrase activity"/>
    <property type="evidence" value="ECO:0007669"/>
    <property type="project" value="UniProtKB-EC"/>
</dbReference>
<accession>A0A2I1JVZ3</accession>
<evidence type="ECO:0000256" key="3">
    <source>
        <dbReference type="ARBA" id="ARBA00023239"/>
    </source>
</evidence>
<dbReference type="FunFam" id="3.90.1150.10:FF:000033">
    <property type="entry name" value="Cystathionine gamma-synthase"/>
    <property type="match status" value="1"/>
</dbReference>
<dbReference type="FunFam" id="3.40.640.10:FF:000046">
    <property type="entry name" value="Cystathionine gamma-lyase"/>
    <property type="match status" value="1"/>
</dbReference>
<evidence type="ECO:0000256" key="5">
    <source>
        <dbReference type="ARBA" id="ARBA00047199"/>
    </source>
</evidence>
<reference evidence="10 11" key="1">
    <citation type="submission" date="2017-12" db="EMBL/GenBank/DDBJ databases">
        <title>Phylogenetic diversity of female urinary microbiome.</title>
        <authorList>
            <person name="Thomas-White K."/>
            <person name="Wolfe A.J."/>
        </authorList>
    </citation>
    <scope>NUCLEOTIDE SEQUENCE [LARGE SCALE GENOMIC DNA]</scope>
    <source>
        <strain evidence="10 11">UMB0898</strain>
    </source>
</reference>
<sequence length="380" mass="42294">MKLNTKILHDYPVVCRYTGASSIPKFQTSTFNQESLFDTDQEFTYTRFDNPTVHALDEGFKSFYGAEYGLSFASGMAAISTALLLFEAGDHLIFPIEVYGGAYQFSSSILPKYGMEVSYVDMSDISNIEREIKENTKLIYIETPSNPLLKITDIQAVVTLAKKHDLMTIADNTFMSFIYQNPLNLGVDIVMESVTKFINGHSDVTGGLLVTNQEELFTQLKTLQKNLGGILGVEDAWLVLRGVKTMGIRMERSVSNAQTIAEYLEQHPKVEKVYYPGLKSHTHHEIQMQQATSGGAVLSFKLKNKDAVDCFTQHIQIPIIAVSLGGVESIISYPTTMSHACLSEEERIEQGVTDNLLRFSVGIEDIDDLLADLEAALKEI</sequence>
<dbReference type="CDD" id="cd00614">
    <property type="entry name" value="CGS_like"/>
    <property type="match status" value="1"/>
</dbReference>
<comment type="caution">
    <text evidence="10">The sequence shown here is derived from an EMBL/GenBank/DDBJ whole genome shotgun (WGS) entry which is preliminary data.</text>
</comment>
<dbReference type="OrthoDB" id="9780685at2"/>
<feature type="modified residue" description="N6-(pyridoxal phosphate)lysine" evidence="8">
    <location>
        <position position="196"/>
    </location>
</feature>
<name>A0A2I1JVZ3_9LACT</name>
<dbReference type="InterPro" id="IPR015424">
    <property type="entry name" value="PyrdxlP-dep_Trfase"/>
</dbReference>
<keyword evidence="3" id="KW-0456">Lyase</keyword>
<dbReference type="GO" id="GO:0047804">
    <property type="term" value="F:cysteine-S-conjugate beta-lyase activity"/>
    <property type="evidence" value="ECO:0007669"/>
    <property type="project" value="UniProtKB-ARBA"/>
</dbReference>
<dbReference type="InterPro" id="IPR015421">
    <property type="entry name" value="PyrdxlP-dep_Trfase_major"/>
</dbReference>
<dbReference type="GO" id="GO:0019346">
    <property type="term" value="P:transsulfuration"/>
    <property type="evidence" value="ECO:0007669"/>
    <property type="project" value="InterPro"/>
</dbReference>
<dbReference type="Gene3D" id="3.90.1150.10">
    <property type="entry name" value="Aspartate Aminotransferase, domain 1"/>
    <property type="match status" value="1"/>
</dbReference>
<dbReference type="PIRSF" id="PIRSF001434">
    <property type="entry name" value="CGS"/>
    <property type="match status" value="1"/>
</dbReference>
<dbReference type="RefSeq" id="WP_101954704.1">
    <property type="nucleotide sequence ID" value="NZ_PKHE01000025.1"/>
</dbReference>
<evidence type="ECO:0000256" key="4">
    <source>
        <dbReference type="ARBA" id="ARBA00047175"/>
    </source>
</evidence>
<dbReference type="GO" id="GO:0030170">
    <property type="term" value="F:pyridoxal phosphate binding"/>
    <property type="evidence" value="ECO:0007669"/>
    <property type="project" value="InterPro"/>
</dbReference>
<comment type="cofactor">
    <cofactor evidence="1 9">
        <name>pyridoxal 5'-phosphate</name>
        <dbReference type="ChEBI" id="CHEBI:597326"/>
    </cofactor>
</comment>
<evidence type="ECO:0000256" key="6">
    <source>
        <dbReference type="ARBA" id="ARBA00048780"/>
    </source>
</evidence>
<dbReference type="GO" id="GO:0009086">
    <property type="term" value="P:methionine biosynthetic process"/>
    <property type="evidence" value="ECO:0007669"/>
    <property type="project" value="UniProtKB-ARBA"/>
</dbReference>
<dbReference type="EMBL" id="PKHE01000025">
    <property type="protein sequence ID" value="PKY87545.1"/>
    <property type="molecule type" value="Genomic_DNA"/>
</dbReference>
<dbReference type="InterPro" id="IPR000277">
    <property type="entry name" value="Cys/Met-Metab_PyrdxlP-dep_enz"/>
</dbReference>
<evidence type="ECO:0000256" key="2">
    <source>
        <dbReference type="ARBA" id="ARBA00022898"/>
    </source>
</evidence>
<evidence type="ECO:0000313" key="11">
    <source>
        <dbReference type="Proteomes" id="UP000234384"/>
    </source>
</evidence>
<gene>
    <name evidence="10" type="ORF">CYJ57_07210</name>
</gene>
<evidence type="ECO:0000256" key="7">
    <source>
        <dbReference type="ARBA" id="ARBA00052699"/>
    </source>
</evidence>
<dbReference type="Pfam" id="PF01053">
    <property type="entry name" value="Cys_Met_Meta_PP"/>
    <property type="match status" value="1"/>
</dbReference>
<dbReference type="GO" id="GO:0005737">
    <property type="term" value="C:cytoplasm"/>
    <property type="evidence" value="ECO:0007669"/>
    <property type="project" value="TreeGrafter"/>
</dbReference>
<evidence type="ECO:0000313" key="10">
    <source>
        <dbReference type="EMBL" id="PKY87545.1"/>
    </source>
</evidence>
<keyword evidence="2 8" id="KW-0663">Pyridoxal phosphate</keyword>
<organism evidence="10 11">
    <name type="scientific">Falseniella ignava</name>
    <dbReference type="NCBI Taxonomy" id="137730"/>
    <lineage>
        <taxon>Bacteria</taxon>
        <taxon>Bacillati</taxon>
        <taxon>Bacillota</taxon>
        <taxon>Bacilli</taxon>
        <taxon>Lactobacillales</taxon>
        <taxon>Aerococcaceae</taxon>
        <taxon>Falseniella</taxon>
    </lineage>
</organism>